<proteinExistence type="predicted"/>
<dbReference type="Gene3D" id="2.180.10.10">
    <property type="entry name" value="RHS repeat-associated core"/>
    <property type="match status" value="1"/>
</dbReference>
<dbReference type="AlphaFoldDB" id="A0A1S1YXR3"/>
<dbReference type="EMBL" id="JRYR02000001">
    <property type="protein sequence ID" value="OHX65799.1"/>
    <property type="molecule type" value="Genomic_DNA"/>
</dbReference>
<sequence>MAGIEKQGAPDHKFQYNAKEKQEEIGFIDYGARHYDASLGRWFVVDPLAETDHSISITPYHYTANNPINFIDPDGRDWIYAENGDLVWDDLVNS</sequence>
<reference evidence="1 2" key="1">
    <citation type="journal article" date="2012" name="Int. J. Syst. Evol. Microbiol.">
        <title>Flammeovirga pacifica sp. nov., isolated from deep-sea sediment.</title>
        <authorList>
            <person name="Xu H."/>
            <person name="Fu Y."/>
            <person name="Yang N."/>
            <person name="Ding Z."/>
            <person name="Lai Q."/>
            <person name="Zeng R."/>
        </authorList>
    </citation>
    <scope>NUCLEOTIDE SEQUENCE [LARGE SCALE GENOMIC DNA]</scope>
    <source>
        <strain evidence="2">DSM 24597 / LMG 26175 / WPAGA1</strain>
    </source>
</reference>
<dbReference type="STRING" id="915059.NH26_05260"/>
<organism evidence="1 2">
    <name type="scientific">Flammeovirga pacifica</name>
    <dbReference type="NCBI Taxonomy" id="915059"/>
    <lineage>
        <taxon>Bacteria</taxon>
        <taxon>Pseudomonadati</taxon>
        <taxon>Bacteroidota</taxon>
        <taxon>Cytophagia</taxon>
        <taxon>Cytophagales</taxon>
        <taxon>Flammeovirgaceae</taxon>
        <taxon>Flammeovirga</taxon>
    </lineage>
</organism>
<evidence type="ECO:0000313" key="2">
    <source>
        <dbReference type="Proteomes" id="UP000179797"/>
    </source>
</evidence>
<evidence type="ECO:0000313" key="1">
    <source>
        <dbReference type="EMBL" id="OHX65799.1"/>
    </source>
</evidence>
<dbReference type="InterPro" id="IPR050708">
    <property type="entry name" value="T6SS_VgrG/RHS"/>
</dbReference>
<dbReference type="PANTHER" id="PTHR32305:SF15">
    <property type="entry name" value="PROTEIN RHSA-RELATED"/>
    <property type="match status" value="1"/>
</dbReference>
<dbReference type="InterPro" id="IPR022385">
    <property type="entry name" value="Rhs_assc_core"/>
</dbReference>
<dbReference type="PANTHER" id="PTHR32305">
    <property type="match status" value="1"/>
</dbReference>
<evidence type="ECO:0008006" key="3">
    <source>
        <dbReference type="Google" id="ProtNLM"/>
    </source>
</evidence>
<protein>
    <recommendedName>
        <fullName evidence="3">RHS repeat-associated core domain-containing protein</fullName>
    </recommendedName>
</protein>
<accession>A0A1S1YXR3</accession>
<dbReference type="Proteomes" id="UP000179797">
    <property type="component" value="Unassembled WGS sequence"/>
</dbReference>
<gene>
    <name evidence="1" type="ORF">NH26_05260</name>
</gene>
<name>A0A1S1YXR3_FLAPC</name>
<dbReference type="NCBIfam" id="TIGR03696">
    <property type="entry name" value="Rhs_assc_core"/>
    <property type="match status" value="1"/>
</dbReference>
<keyword evidence="2" id="KW-1185">Reference proteome</keyword>
<comment type="caution">
    <text evidence="1">The sequence shown here is derived from an EMBL/GenBank/DDBJ whole genome shotgun (WGS) entry which is preliminary data.</text>
</comment>